<protein>
    <submittedName>
        <fullName evidence="2">Uncharacterized protein</fullName>
    </submittedName>
</protein>
<proteinExistence type="predicted"/>
<dbReference type="Proteomes" id="UP000316621">
    <property type="component" value="Chromosome 5"/>
</dbReference>
<reference evidence="2 3" key="1">
    <citation type="journal article" date="2018" name="Science">
        <title>The opium poppy genome and morphinan production.</title>
        <authorList>
            <person name="Guo L."/>
            <person name="Winzer T."/>
            <person name="Yang X."/>
            <person name="Li Y."/>
            <person name="Ning Z."/>
            <person name="He Z."/>
            <person name="Teodor R."/>
            <person name="Lu Y."/>
            <person name="Bowser T.A."/>
            <person name="Graham I.A."/>
            <person name="Ye K."/>
        </authorList>
    </citation>
    <scope>NUCLEOTIDE SEQUENCE [LARGE SCALE GENOMIC DNA]</scope>
    <source>
        <strain evidence="3">cv. HN1</strain>
        <tissue evidence="2">Leaves</tissue>
    </source>
</reference>
<gene>
    <name evidence="2" type="ORF">C5167_025779</name>
</gene>
<dbReference type="EMBL" id="CM010719">
    <property type="protein sequence ID" value="RZC64032.1"/>
    <property type="molecule type" value="Genomic_DNA"/>
</dbReference>
<keyword evidence="3" id="KW-1185">Reference proteome</keyword>
<organism evidence="2 3">
    <name type="scientific">Papaver somniferum</name>
    <name type="common">Opium poppy</name>
    <dbReference type="NCBI Taxonomy" id="3469"/>
    <lineage>
        <taxon>Eukaryota</taxon>
        <taxon>Viridiplantae</taxon>
        <taxon>Streptophyta</taxon>
        <taxon>Embryophyta</taxon>
        <taxon>Tracheophyta</taxon>
        <taxon>Spermatophyta</taxon>
        <taxon>Magnoliopsida</taxon>
        <taxon>Ranunculales</taxon>
        <taxon>Papaveraceae</taxon>
        <taxon>Papaveroideae</taxon>
        <taxon>Papaver</taxon>
    </lineage>
</organism>
<evidence type="ECO:0000313" key="3">
    <source>
        <dbReference type="Proteomes" id="UP000316621"/>
    </source>
</evidence>
<feature type="compositionally biased region" description="Basic and acidic residues" evidence="1">
    <location>
        <begin position="1"/>
        <end position="16"/>
    </location>
</feature>
<feature type="region of interest" description="Disordered" evidence="1">
    <location>
        <begin position="1"/>
        <end position="26"/>
    </location>
</feature>
<name>A0A4Y7JVF2_PAPSO</name>
<accession>A0A4Y7JVF2</accession>
<evidence type="ECO:0000256" key="1">
    <source>
        <dbReference type="SAM" id="MobiDB-lite"/>
    </source>
</evidence>
<sequence length="96" mass="10619">MDEFMKIKSVSEKSENLGRNSGEANSIQLKGFGSDFVNKGRAAKVLLTWLTIDKSKRKFGSVLFALPKGTLRLVRSGKKSRGFMIRLSDVTDLSHG</sequence>
<feature type="compositionally biased region" description="Polar residues" evidence="1">
    <location>
        <begin position="17"/>
        <end position="26"/>
    </location>
</feature>
<dbReference type="Gramene" id="RZC64032">
    <property type="protein sequence ID" value="RZC64032"/>
    <property type="gene ID" value="C5167_025779"/>
</dbReference>
<dbReference type="AlphaFoldDB" id="A0A4Y7JVF2"/>
<evidence type="ECO:0000313" key="2">
    <source>
        <dbReference type="EMBL" id="RZC64032.1"/>
    </source>
</evidence>